<keyword evidence="1" id="KW-0472">Membrane</keyword>
<keyword evidence="1" id="KW-0812">Transmembrane</keyword>
<feature type="transmembrane region" description="Helical" evidence="1">
    <location>
        <begin position="6"/>
        <end position="22"/>
    </location>
</feature>
<proteinExistence type="predicted"/>
<feature type="transmembrane region" description="Helical" evidence="1">
    <location>
        <begin position="43"/>
        <end position="66"/>
    </location>
</feature>
<evidence type="ECO:0000313" key="2">
    <source>
        <dbReference type="EMBL" id="MPM16219.1"/>
    </source>
</evidence>
<comment type="caution">
    <text evidence="2">The sequence shown here is derived from an EMBL/GenBank/DDBJ whole genome shotgun (WGS) entry which is preliminary data.</text>
</comment>
<dbReference type="EMBL" id="VSSQ01002572">
    <property type="protein sequence ID" value="MPM16219.1"/>
    <property type="molecule type" value="Genomic_DNA"/>
</dbReference>
<gene>
    <name evidence="2" type="ORF">SDC9_62596</name>
</gene>
<name>A0A644XJE5_9ZZZZ</name>
<reference evidence="2" key="1">
    <citation type="submission" date="2019-08" db="EMBL/GenBank/DDBJ databases">
        <authorList>
            <person name="Kucharzyk K."/>
            <person name="Murdoch R.W."/>
            <person name="Higgins S."/>
            <person name="Loffler F."/>
        </authorList>
    </citation>
    <scope>NUCLEOTIDE SEQUENCE</scope>
</reference>
<organism evidence="2">
    <name type="scientific">bioreactor metagenome</name>
    <dbReference type="NCBI Taxonomy" id="1076179"/>
    <lineage>
        <taxon>unclassified sequences</taxon>
        <taxon>metagenomes</taxon>
        <taxon>ecological metagenomes</taxon>
    </lineage>
</organism>
<dbReference type="AlphaFoldDB" id="A0A644XJE5"/>
<accession>A0A644XJE5</accession>
<evidence type="ECO:0000256" key="1">
    <source>
        <dbReference type="SAM" id="Phobius"/>
    </source>
</evidence>
<keyword evidence="1" id="KW-1133">Transmembrane helix</keyword>
<sequence>MNWLIVILIVAAIAGLIGYFSSDKNKGENAAKGAIMGGLGCGYIILRIFIFLVGIGILFAIGSWLFG</sequence>
<protein>
    <submittedName>
        <fullName evidence="2">Uncharacterized protein</fullName>
    </submittedName>
</protein>